<evidence type="ECO:0000256" key="1">
    <source>
        <dbReference type="SAM" id="MobiDB-lite"/>
    </source>
</evidence>
<feature type="region of interest" description="Disordered" evidence="1">
    <location>
        <begin position="290"/>
        <end position="318"/>
    </location>
</feature>
<accession>A0A9J2PKH3</accession>
<evidence type="ECO:0000313" key="3">
    <source>
        <dbReference type="WBParaSite" id="ALUE_0001004101-mRNA-1"/>
    </source>
</evidence>
<name>A0A9J2PKH3_ASCLU</name>
<dbReference type="AlphaFoldDB" id="A0A9J2PKH3"/>
<sequence length="333" mass="35959">MSCSGSPVKKRQKLSSMAEPLLEVVEFCSEAVKDASEEVKTLQSCCFSCGSGSVALEPNVRRRKGRPLLMRHRCTKCRKFTGDTYVETTSGVYVVYKIDPKVYAHRNSEHIQKSESTTVVNNDAALLKTQGSSAEQSDDVMAESSPAGGMMKHICEEKSTGDTAPHPLRIKIAGGRIVESSVSVELQKAQVTSCVSIGGSEQEKEEREMQQLTNSHSISGDEQTLIGDKTAKAANSSHLATASITARVLLQSVAVVEKKAPNTGIVGKEKLESRESNERAAVVTNIGKVVTSSTEEEDASKGTALTPESIELNKVTASEEIPKRRMGYARTDF</sequence>
<proteinExistence type="predicted"/>
<organism evidence="2 3">
    <name type="scientific">Ascaris lumbricoides</name>
    <name type="common">Giant roundworm</name>
    <dbReference type="NCBI Taxonomy" id="6252"/>
    <lineage>
        <taxon>Eukaryota</taxon>
        <taxon>Metazoa</taxon>
        <taxon>Ecdysozoa</taxon>
        <taxon>Nematoda</taxon>
        <taxon>Chromadorea</taxon>
        <taxon>Rhabditida</taxon>
        <taxon>Spirurina</taxon>
        <taxon>Ascaridomorpha</taxon>
        <taxon>Ascaridoidea</taxon>
        <taxon>Ascarididae</taxon>
        <taxon>Ascaris</taxon>
    </lineage>
</organism>
<protein>
    <submittedName>
        <fullName evidence="3">Uncharacterized protein</fullName>
    </submittedName>
</protein>
<dbReference type="WBParaSite" id="ALUE_0001004101-mRNA-1">
    <property type="protein sequence ID" value="ALUE_0001004101-mRNA-1"/>
    <property type="gene ID" value="ALUE_0001004101"/>
</dbReference>
<keyword evidence="2" id="KW-1185">Reference proteome</keyword>
<reference evidence="3" key="1">
    <citation type="submission" date="2023-03" db="UniProtKB">
        <authorList>
            <consortium name="WormBaseParasite"/>
        </authorList>
    </citation>
    <scope>IDENTIFICATION</scope>
</reference>
<dbReference type="Proteomes" id="UP000036681">
    <property type="component" value="Unplaced"/>
</dbReference>
<evidence type="ECO:0000313" key="2">
    <source>
        <dbReference type="Proteomes" id="UP000036681"/>
    </source>
</evidence>